<dbReference type="VEuPathDB" id="TriTrypDB:TcIL3000_8_8170"/>
<reference evidence="2" key="1">
    <citation type="journal article" date="2012" name="Proc. Natl. Acad. Sci. U.S.A.">
        <title>Antigenic diversity is generated by distinct evolutionary mechanisms in African trypanosome species.</title>
        <authorList>
            <person name="Jackson A.P."/>
            <person name="Berry A."/>
            <person name="Aslett M."/>
            <person name="Allison H.C."/>
            <person name="Burton P."/>
            <person name="Vavrova-Anderson J."/>
            <person name="Brown R."/>
            <person name="Browne H."/>
            <person name="Corton N."/>
            <person name="Hauser H."/>
            <person name="Gamble J."/>
            <person name="Gilderthorp R."/>
            <person name="Marcello L."/>
            <person name="McQuillan J."/>
            <person name="Otto T.D."/>
            <person name="Quail M.A."/>
            <person name="Sanders M.J."/>
            <person name="van Tonder A."/>
            <person name="Ginger M.L."/>
            <person name="Field M.C."/>
            <person name="Barry J.D."/>
            <person name="Hertz-Fowler C."/>
            <person name="Berriman M."/>
        </authorList>
    </citation>
    <scope>NUCLEOTIDE SEQUENCE</scope>
    <source>
        <strain evidence="2">IL3000</strain>
    </source>
</reference>
<proteinExistence type="predicted"/>
<gene>
    <name evidence="2" type="ORF">TCIL3000_8_8170</name>
</gene>
<sequence length="702" mass="81587">MSADECTVERSLQFPCPPELSDPSDSAEMRRKWTPLLELLAVDSEIADGTPASLMIVAHVTYRSSLLRRAFRSWEHRLQLLRHNNYWRCHLADEWFARRRLFIFFRAWQWRNTLRLRLAVMDQTARAHCLKTTQQRAMRAWVVWLNTRRKIRTEISRLRDAAECAVRRDYWKLWHQFSLCCVVRLRLERQRERRILFGGWRCWWRALINKKRLQLMVRVTSLYTPHSWMREVEAQQAAACNVESVPFSLSLYPRSAVRGRAGDCHGFEVLALRSYFIRWLGETMCRRGRRLMRYDATRESIKKRTEMSIRAGRYHTWLLYVATRVYGRRVALATCQRYFRKWSLFLRMETLCRKHRAGAHRRLKLSLMQIWRERTACRLRVERLMCLADEFFETNSQRRQRLACFDCWKDRLRLREEYQALEAEVNERRAELLRDVTVDRILRGVLLHFYVPSAEAAVVPVAEQRNQLQGAHAQYLGCNKHPRAPESSAVQQGGTDPEPADDEASSSHGTVVALHRRLTSRCPAIPLHSRTVTPAVTQRQRGSCERGFAPGADPPSVRSNSPAAAPSQLMAQPTPCTAALSTPPPYDVSNTSFCASSRLNVSEGRKLVEEYRLMLSTAPSEREEIRVIRAKLRLFKLQRQHSGGSLSAEDELSERAQVLRLMALQQRGLDRKALRARVEQLSKHLEAVVNPLSSAHSVTSGF</sequence>
<dbReference type="AlphaFoldDB" id="G0UT74"/>
<accession>G0UT74</accession>
<feature type="region of interest" description="Disordered" evidence="1">
    <location>
        <begin position="478"/>
        <end position="510"/>
    </location>
</feature>
<feature type="region of interest" description="Disordered" evidence="1">
    <location>
        <begin position="1"/>
        <end position="27"/>
    </location>
</feature>
<organism evidence="2">
    <name type="scientific">Trypanosoma congolense (strain IL3000)</name>
    <dbReference type="NCBI Taxonomy" id="1068625"/>
    <lineage>
        <taxon>Eukaryota</taxon>
        <taxon>Discoba</taxon>
        <taxon>Euglenozoa</taxon>
        <taxon>Kinetoplastea</taxon>
        <taxon>Metakinetoplastina</taxon>
        <taxon>Trypanosomatida</taxon>
        <taxon>Trypanosomatidae</taxon>
        <taxon>Trypanosoma</taxon>
        <taxon>Nannomonas</taxon>
    </lineage>
</organism>
<name>G0UT74_TRYCI</name>
<evidence type="ECO:0000313" key="2">
    <source>
        <dbReference type="EMBL" id="CCC92587.1"/>
    </source>
</evidence>
<feature type="compositionally biased region" description="Polar residues" evidence="1">
    <location>
        <begin position="530"/>
        <end position="541"/>
    </location>
</feature>
<protein>
    <recommendedName>
        <fullName evidence="3">Sfi1 spindle body domain-containing protein</fullName>
    </recommendedName>
</protein>
<evidence type="ECO:0000256" key="1">
    <source>
        <dbReference type="SAM" id="MobiDB-lite"/>
    </source>
</evidence>
<dbReference type="EMBL" id="HE575321">
    <property type="protein sequence ID" value="CCC92587.1"/>
    <property type="molecule type" value="Genomic_DNA"/>
</dbReference>
<evidence type="ECO:0008006" key="3">
    <source>
        <dbReference type="Google" id="ProtNLM"/>
    </source>
</evidence>
<feature type="region of interest" description="Disordered" evidence="1">
    <location>
        <begin position="529"/>
        <end position="583"/>
    </location>
</feature>